<organism evidence="1 2">
    <name type="scientific">Candidatus Abzuiibacterium crystallinum</name>
    <dbReference type="NCBI Taxonomy" id="1974748"/>
    <lineage>
        <taxon>Bacteria</taxon>
        <taxon>Pseudomonadati</taxon>
        <taxon>Candidatus Omnitrophota</taxon>
        <taxon>Candidatus Abzuiibacterium</taxon>
    </lineage>
</organism>
<dbReference type="Proteomes" id="UP000230859">
    <property type="component" value="Unassembled WGS sequence"/>
</dbReference>
<dbReference type="GO" id="GO:0003824">
    <property type="term" value="F:catalytic activity"/>
    <property type="evidence" value="ECO:0007669"/>
    <property type="project" value="InterPro"/>
</dbReference>
<name>A0A2H0LTC3_9BACT</name>
<dbReference type="InterPro" id="IPR014746">
    <property type="entry name" value="Gln_synth/guanido_kin_cat_dom"/>
</dbReference>
<dbReference type="SUPFAM" id="SSF55931">
    <property type="entry name" value="Glutamine synthetase/guanido kinase"/>
    <property type="match status" value="1"/>
</dbReference>
<accession>A0A2H0LTC3</accession>
<gene>
    <name evidence="1" type="ORF">COV74_00020</name>
</gene>
<dbReference type="EMBL" id="PCVY01000001">
    <property type="protein sequence ID" value="PIQ87607.1"/>
    <property type="molecule type" value="Genomic_DNA"/>
</dbReference>
<proteinExistence type="predicted"/>
<dbReference type="AlphaFoldDB" id="A0A2H0LTC3"/>
<protein>
    <submittedName>
        <fullName evidence="1">Uncharacterized protein</fullName>
    </submittedName>
</protein>
<dbReference type="Gene3D" id="3.30.590.20">
    <property type="match status" value="1"/>
</dbReference>
<reference evidence="1 2" key="1">
    <citation type="submission" date="2017-09" db="EMBL/GenBank/DDBJ databases">
        <title>Depth-based differentiation of microbial function through sediment-hosted aquifers and enrichment of novel symbionts in the deep terrestrial subsurface.</title>
        <authorList>
            <person name="Probst A.J."/>
            <person name="Ladd B."/>
            <person name="Jarett J.K."/>
            <person name="Geller-Mcgrath D.E."/>
            <person name="Sieber C.M."/>
            <person name="Emerson J.B."/>
            <person name="Anantharaman K."/>
            <person name="Thomas B.C."/>
            <person name="Malmstrom R."/>
            <person name="Stieglmeier M."/>
            <person name="Klingl A."/>
            <person name="Woyke T."/>
            <person name="Ryan C.M."/>
            <person name="Banfield J.F."/>
        </authorList>
    </citation>
    <scope>NUCLEOTIDE SEQUENCE [LARGE SCALE GENOMIC DNA]</scope>
    <source>
        <strain evidence="1">CG11_big_fil_rev_8_21_14_0_20_45_26</strain>
    </source>
</reference>
<sequence length="369" mass="43679">MAHRQKKKRKPVITMGVELETYSIALPERRICRELHFPKRASIEKGERFTRDWSIGSEYNSKVFTSIRQAFFLLKSSLRKYLAFRDPENGSDTKYVIFPTGGWIDRFAGSHVHLAVDAKRFSYVEAQKLSTYIHDHIPFLIVLTASSPVWREEMTPYSSNRLLKGSHKYCQVTKRDFLYKHHFRELTFNRSSKKKPNTLEVRVCDSSIPEYLTAVLCVCKAVAERWKKHKRALTRTKHVNYLKARDNAIKNGARARLVWNNHWVSVADYTDLFFRKYEDELDQMDIPDDIIRIFKYLKKGWNQAELIRKTAVNARRFHRQTWQRRFAKKYAAAIEDLLDGNSFEQFAKHLGVRLPSIERTWLGRREANW</sequence>
<comment type="caution">
    <text evidence="1">The sequence shown here is derived from an EMBL/GenBank/DDBJ whole genome shotgun (WGS) entry which is preliminary data.</text>
</comment>
<evidence type="ECO:0000313" key="1">
    <source>
        <dbReference type="EMBL" id="PIQ87607.1"/>
    </source>
</evidence>
<evidence type="ECO:0000313" key="2">
    <source>
        <dbReference type="Proteomes" id="UP000230859"/>
    </source>
</evidence>